<protein>
    <recommendedName>
        <fullName evidence="3">Phage protein</fullName>
    </recommendedName>
</protein>
<dbReference type="AlphaFoldDB" id="B6BJ65"/>
<evidence type="ECO:0000313" key="2">
    <source>
        <dbReference type="Proteomes" id="UP000006431"/>
    </source>
</evidence>
<dbReference type="EMBL" id="AFRZ01000001">
    <property type="protein sequence ID" value="EHP30580.1"/>
    <property type="molecule type" value="Genomic_DNA"/>
</dbReference>
<dbReference type="PATRIC" id="fig|929558.5.peg.2047"/>
<dbReference type="RefSeq" id="WP_008335965.1">
    <property type="nucleotide sequence ID" value="NZ_AFRZ01000001.1"/>
</dbReference>
<reference evidence="1 2" key="1">
    <citation type="journal article" date="2012" name="Proc. Natl. Acad. Sci. U.S.A.">
        <title>Genome and physiology of a model Epsilonproteobacterium responsible for sulfide detoxification in marine oxygen depletion zones.</title>
        <authorList>
            <person name="Grote J."/>
            <person name="Schott T."/>
            <person name="Bruckner C.G."/>
            <person name="Glockner F.O."/>
            <person name="Jost G."/>
            <person name="Teeling H."/>
            <person name="Labrenz M."/>
            <person name="Jurgens K."/>
        </authorList>
    </citation>
    <scope>NUCLEOTIDE SEQUENCE [LARGE SCALE GENOMIC DNA]</scope>
    <source>
        <strain evidence="1 2">GD1</strain>
    </source>
</reference>
<comment type="caution">
    <text evidence="1">The sequence shown here is derived from an EMBL/GenBank/DDBJ whole genome shotgun (WGS) entry which is preliminary data.</text>
</comment>
<evidence type="ECO:0000313" key="1">
    <source>
        <dbReference type="EMBL" id="EHP30580.1"/>
    </source>
</evidence>
<sequence>MKTDTEDLLDSLKFSYIQYKACTSNDNAVNTAYTQGYCIALEDILEVHFGVTPNKIIEIRKSILGDNPLGRMYTEIPMDFLEIVEI</sequence>
<dbReference type="STRING" id="929558.SMGD1_2057"/>
<dbReference type="HOGENOM" id="CLU_2496734_0_0_7"/>
<keyword evidence="2" id="KW-1185">Reference proteome</keyword>
<dbReference type="Proteomes" id="UP000006431">
    <property type="component" value="Unassembled WGS sequence"/>
</dbReference>
<name>B6BJ65_SULGG</name>
<accession>B6BJ65</accession>
<organism evidence="1 2">
    <name type="scientific">Sulfurimonas gotlandica (strain DSM 19862 / JCM 16533 / GD1)</name>
    <dbReference type="NCBI Taxonomy" id="929558"/>
    <lineage>
        <taxon>Bacteria</taxon>
        <taxon>Pseudomonadati</taxon>
        <taxon>Campylobacterota</taxon>
        <taxon>Epsilonproteobacteria</taxon>
        <taxon>Campylobacterales</taxon>
        <taxon>Sulfurimonadaceae</taxon>
        <taxon>Sulfurimonas</taxon>
    </lineage>
</organism>
<accession>H1FX84</accession>
<evidence type="ECO:0008006" key="3">
    <source>
        <dbReference type="Google" id="ProtNLM"/>
    </source>
</evidence>
<proteinExistence type="predicted"/>
<gene>
    <name evidence="1" type="ORF">SMGD1_2057</name>
</gene>